<accession>A0A2X1NVQ2</accession>
<dbReference type="EMBL" id="UGFC01000006">
    <property type="protein sequence ID" value="STM17043.1"/>
    <property type="molecule type" value="Genomic_DNA"/>
</dbReference>
<name>A0A2X1NVQ2_ECOLX</name>
<dbReference type="AlphaFoldDB" id="A0A2X1NVQ2"/>
<evidence type="ECO:0000313" key="3">
    <source>
        <dbReference type="Proteomes" id="UP000250385"/>
    </source>
</evidence>
<evidence type="ECO:0000313" key="1">
    <source>
        <dbReference type="EMBL" id="SPX30922.1"/>
    </source>
</evidence>
<evidence type="ECO:0000313" key="2">
    <source>
        <dbReference type="EMBL" id="STM17043.1"/>
    </source>
</evidence>
<gene>
    <name evidence="1" type="ORF">NCTC10279_03277</name>
    <name evidence="2" type="ORF">NCTC7922_03480</name>
</gene>
<organism evidence="2 4">
    <name type="scientific">Escherichia coli</name>
    <dbReference type="NCBI Taxonomy" id="562"/>
    <lineage>
        <taxon>Bacteria</taxon>
        <taxon>Pseudomonadati</taxon>
        <taxon>Pseudomonadota</taxon>
        <taxon>Gammaproteobacteria</taxon>
        <taxon>Enterobacterales</taxon>
        <taxon>Enterobacteriaceae</taxon>
        <taxon>Escherichia</taxon>
    </lineage>
</organism>
<protein>
    <submittedName>
        <fullName evidence="2">Uncharacterized protein</fullName>
    </submittedName>
</protein>
<dbReference type="Proteomes" id="UP000250385">
    <property type="component" value="Unassembled WGS sequence"/>
</dbReference>
<proteinExistence type="predicted"/>
<evidence type="ECO:0000313" key="4">
    <source>
        <dbReference type="Proteomes" id="UP000254174"/>
    </source>
</evidence>
<reference evidence="3 4" key="1">
    <citation type="submission" date="2018-06" db="EMBL/GenBank/DDBJ databases">
        <authorList>
            <consortium name="Pathogen Informatics"/>
            <person name="Doyle S."/>
        </authorList>
    </citation>
    <scope>NUCLEOTIDE SEQUENCE [LARGE SCALE GENOMIC DNA]</scope>
    <source>
        <strain evidence="1 3">NCTC10279</strain>
        <strain evidence="2 4">NCTC7922</strain>
    </source>
</reference>
<dbReference type="Proteomes" id="UP000254174">
    <property type="component" value="Unassembled WGS sequence"/>
</dbReference>
<dbReference type="EMBL" id="UASG01000011">
    <property type="protein sequence ID" value="SPX30922.1"/>
    <property type="molecule type" value="Genomic_DNA"/>
</dbReference>
<sequence length="52" mass="5794">MDSAGSADYYSLAADSDVCAGIQGDVVSRRVRIADCCYTWRMKYYQSCGVVW</sequence>